<dbReference type="InterPro" id="IPR053728">
    <property type="entry name" value="Alginate_Permeability_Chnl"/>
</dbReference>
<accession>A0A6N8HDY8</accession>
<keyword evidence="3" id="KW-1185">Reference proteome</keyword>
<dbReference type="RefSeq" id="WP_157481940.1">
    <property type="nucleotide sequence ID" value="NZ_WOWP01000013.1"/>
</dbReference>
<dbReference type="OrthoDB" id="311329at2"/>
<dbReference type="EMBL" id="WOWP01000013">
    <property type="protein sequence ID" value="MUV02988.1"/>
    <property type="molecule type" value="Genomic_DNA"/>
</dbReference>
<evidence type="ECO:0000259" key="1">
    <source>
        <dbReference type="Pfam" id="PF13372"/>
    </source>
</evidence>
<dbReference type="Gene3D" id="2.40.160.100">
    <property type="match status" value="1"/>
</dbReference>
<dbReference type="Pfam" id="PF13372">
    <property type="entry name" value="Alginate_exp"/>
    <property type="match status" value="1"/>
</dbReference>
<dbReference type="InterPro" id="IPR025388">
    <property type="entry name" value="Alginate_export_dom"/>
</dbReference>
<dbReference type="AlphaFoldDB" id="A0A6N8HDY8"/>
<sequence length="451" mass="51618">MRTRLIILLLFVLTGIHAQTPPRFSFLRYNDDFSYLATEKHEDIYYKMKYIRVGKNSDNYLSTGGEIRYQYINTINEKWGDDSNGSDGYFMARYLAHVHLHTKYIRLFFQLQSSFAYSKADVSPVDENPLDVHQFFADVVFTKHFFLRAGRQEILFGSRRLVGVREGPNSRLAFDGGSIIFKSENNSNQLFYVHPVANRPQFFDDNFNRNAKLWGNYTVVNNVPLIQNIDLYYLGLYKSNASFNDASGKEVRHSVGTRIWKNKGNLTYNFETVYQFGKMAGKTISAWTVSSQTNYQFNNIKFSPTVGLKTEIISGDRHANDNSLETFNPLYPRGAYFGLVALIGPSNLFDIHPSLDFNLSSRVSAGIDYDFFWRWSINDGIYAPNVQLVYSGQNLDEKFIGTQLAANLNFDVNPFLSLTAEAAWFDAGPFLKEAGTGKDYYYGAVTAQFKF</sequence>
<dbReference type="Proteomes" id="UP000433945">
    <property type="component" value="Unassembled WGS sequence"/>
</dbReference>
<evidence type="ECO:0000313" key="2">
    <source>
        <dbReference type="EMBL" id="MUV02988.1"/>
    </source>
</evidence>
<reference evidence="2 3" key="1">
    <citation type="submission" date="2019-12" db="EMBL/GenBank/DDBJ databases">
        <authorList>
            <person name="Sun J.-Q."/>
        </authorList>
    </citation>
    <scope>NUCLEOTIDE SEQUENCE [LARGE SCALE GENOMIC DNA]</scope>
    <source>
        <strain evidence="2 3">JCM 17928</strain>
    </source>
</reference>
<feature type="domain" description="Alginate export" evidence="1">
    <location>
        <begin position="60"/>
        <end position="436"/>
    </location>
</feature>
<name>A0A6N8HDY8_9FLAO</name>
<comment type="caution">
    <text evidence="2">The sequence shown here is derived from an EMBL/GenBank/DDBJ whole genome shotgun (WGS) entry which is preliminary data.</text>
</comment>
<gene>
    <name evidence="2" type="ORF">GN157_04635</name>
</gene>
<evidence type="ECO:0000313" key="3">
    <source>
        <dbReference type="Proteomes" id="UP000433945"/>
    </source>
</evidence>
<organism evidence="2 3">
    <name type="scientific">Flavobacterium rakeshii</name>
    <dbReference type="NCBI Taxonomy" id="1038845"/>
    <lineage>
        <taxon>Bacteria</taxon>
        <taxon>Pseudomonadati</taxon>
        <taxon>Bacteroidota</taxon>
        <taxon>Flavobacteriia</taxon>
        <taxon>Flavobacteriales</taxon>
        <taxon>Flavobacteriaceae</taxon>
        <taxon>Flavobacterium</taxon>
    </lineage>
</organism>
<protein>
    <recommendedName>
        <fullName evidence="1">Alginate export domain-containing protein</fullName>
    </recommendedName>
</protein>
<proteinExistence type="predicted"/>